<organism evidence="1 2">
    <name type="scientific">Acaulospora morrowiae</name>
    <dbReference type="NCBI Taxonomy" id="94023"/>
    <lineage>
        <taxon>Eukaryota</taxon>
        <taxon>Fungi</taxon>
        <taxon>Fungi incertae sedis</taxon>
        <taxon>Mucoromycota</taxon>
        <taxon>Glomeromycotina</taxon>
        <taxon>Glomeromycetes</taxon>
        <taxon>Diversisporales</taxon>
        <taxon>Acaulosporaceae</taxon>
        <taxon>Acaulospora</taxon>
    </lineage>
</organism>
<gene>
    <name evidence="1" type="ORF">AMORRO_LOCUS9092</name>
</gene>
<evidence type="ECO:0000313" key="1">
    <source>
        <dbReference type="EMBL" id="CAG8631100.1"/>
    </source>
</evidence>
<name>A0A9N9DAF3_9GLOM</name>
<dbReference type="EMBL" id="CAJVPV010008473">
    <property type="protein sequence ID" value="CAG8631100.1"/>
    <property type="molecule type" value="Genomic_DNA"/>
</dbReference>
<sequence length="164" mass="18486">VITNERDVTSTTPNKPKFQPSNTSFTLLYEKLCDAIILADCKTQEAIACYCLFGKALIQRRNEIASEKQVDPESNTVNTSDSLLRNRIEKAKKLDKLFDAIDNVSFDYSISVSLSPSELRDDEKNSVLARINQLCEPSSRSDRQNSCEEENKNSGIENSLLCRQ</sequence>
<dbReference type="OrthoDB" id="2407739at2759"/>
<proteinExistence type="predicted"/>
<keyword evidence="2" id="KW-1185">Reference proteome</keyword>
<dbReference type="AlphaFoldDB" id="A0A9N9DAF3"/>
<feature type="non-terminal residue" evidence="1">
    <location>
        <position position="1"/>
    </location>
</feature>
<accession>A0A9N9DAF3</accession>
<comment type="caution">
    <text evidence="1">The sequence shown here is derived from an EMBL/GenBank/DDBJ whole genome shotgun (WGS) entry which is preliminary data.</text>
</comment>
<protein>
    <submittedName>
        <fullName evidence="1">18073_t:CDS:1</fullName>
    </submittedName>
</protein>
<reference evidence="1" key="1">
    <citation type="submission" date="2021-06" db="EMBL/GenBank/DDBJ databases">
        <authorList>
            <person name="Kallberg Y."/>
            <person name="Tangrot J."/>
            <person name="Rosling A."/>
        </authorList>
    </citation>
    <scope>NUCLEOTIDE SEQUENCE</scope>
    <source>
        <strain evidence="1">CL551</strain>
    </source>
</reference>
<dbReference type="Proteomes" id="UP000789342">
    <property type="component" value="Unassembled WGS sequence"/>
</dbReference>
<evidence type="ECO:0000313" key="2">
    <source>
        <dbReference type="Proteomes" id="UP000789342"/>
    </source>
</evidence>